<evidence type="ECO:0000313" key="2">
    <source>
        <dbReference type="Proteomes" id="UP001500443"/>
    </source>
</evidence>
<dbReference type="RefSeq" id="WP_344290350.1">
    <property type="nucleotide sequence ID" value="NZ_BAAAPF010000074.1"/>
</dbReference>
<accession>A0ABN2YAT2</accession>
<gene>
    <name evidence="1" type="ORF">GCM10009802_28050</name>
</gene>
<evidence type="ECO:0000313" key="1">
    <source>
        <dbReference type="EMBL" id="GAA2123613.1"/>
    </source>
</evidence>
<comment type="caution">
    <text evidence="1">The sequence shown here is derived from an EMBL/GenBank/DDBJ whole genome shotgun (WGS) entry which is preliminary data.</text>
</comment>
<keyword evidence="2" id="KW-1185">Reference proteome</keyword>
<organism evidence="1 2">
    <name type="scientific">Streptomyces synnematoformans</name>
    <dbReference type="NCBI Taxonomy" id="415721"/>
    <lineage>
        <taxon>Bacteria</taxon>
        <taxon>Bacillati</taxon>
        <taxon>Actinomycetota</taxon>
        <taxon>Actinomycetes</taxon>
        <taxon>Kitasatosporales</taxon>
        <taxon>Streptomycetaceae</taxon>
        <taxon>Streptomyces</taxon>
    </lineage>
</organism>
<reference evidence="1 2" key="1">
    <citation type="journal article" date="2019" name="Int. J. Syst. Evol. Microbiol.">
        <title>The Global Catalogue of Microorganisms (GCM) 10K type strain sequencing project: providing services to taxonomists for standard genome sequencing and annotation.</title>
        <authorList>
            <consortium name="The Broad Institute Genomics Platform"/>
            <consortium name="The Broad Institute Genome Sequencing Center for Infectious Disease"/>
            <person name="Wu L."/>
            <person name="Ma J."/>
        </authorList>
    </citation>
    <scope>NUCLEOTIDE SEQUENCE [LARGE SCALE GENOMIC DNA]</scope>
    <source>
        <strain evidence="1 2">JCM 15481</strain>
    </source>
</reference>
<protein>
    <submittedName>
        <fullName evidence="1">Uncharacterized protein</fullName>
    </submittedName>
</protein>
<sequence length="331" mass="36272">MNRIAADSLYAVSYRSAWGADPDGPLGHLLIRRLDDHQVVAETPARSEQEARALIAAAEADVRGPADVFESTYGIGADRAADPGPDVTRRDVLRVPGPEPERNRGERIATVDERLTVFPHARDVFVTDQRHLAQCLHPLVSIELSAVDSSLRGCVHLLSPVADLSEEAEAGSDGTTPNWLLFHVDENGLYRLRGNPDLLAEDSITHSSPAHPEAQNQFDATRARWERYGVLVWGETDDPTRQREGWGTDIAVVDLLGGDPGGGNWTAFPPPAGLTLDTDNAVPLLRLDRGRRPFTFVAATAGYPWRPEGADAILLFFEPYTRTAALTYDWN</sequence>
<dbReference type="EMBL" id="BAAAPF010000074">
    <property type="protein sequence ID" value="GAA2123613.1"/>
    <property type="molecule type" value="Genomic_DNA"/>
</dbReference>
<dbReference type="Proteomes" id="UP001500443">
    <property type="component" value="Unassembled WGS sequence"/>
</dbReference>
<name>A0ABN2YAT2_9ACTN</name>
<proteinExistence type="predicted"/>